<name>A0ABD6T8K6_9BACI</name>
<dbReference type="RefSeq" id="WP_098609850.1">
    <property type="nucleotide sequence ID" value="NZ_NUTL01000037.1"/>
</dbReference>
<evidence type="ECO:0000313" key="1">
    <source>
        <dbReference type="EMBL" id="PHE99943.1"/>
    </source>
</evidence>
<dbReference type="AlphaFoldDB" id="A0ABD6T8K6"/>
<evidence type="ECO:0000313" key="2">
    <source>
        <dbReference type="Proteomes" id="UP000221918"/>
    </source>
</evidence>
<dbReference type="EMBL" id="NUTL01000037">
    <property type="protein sequence ID" value="PHE99943.1"/>
    <property type="molecule type" value="Genomic_DNA"/>
</dbReference>
<dbReference type="Proteomes" id="UP000221918">
    <property type="component" value="Unassembled WGS sequence"/>
</dbReference>
<comment type="caution">
    <text evidence="1">The sequence shown here is derived from an EMBL/GenBank/DDBJ whole genome shotgun (WGS) entry which is preliminary data.</text>
</comment>
<gene>
    <name evidence="1" type="ORF">COF81_09505</name>
</gene>
<reference evidence="1 2" key="1">
    <citation type="submission" date="2017-09" db="EMBL/GenBank/DDBJ databases">
        <title>Large-scale bioinformatics analysis of Bacillus genomes uncovers conserved roles of natural products in bacterial physiology.</title>
        <authorList>
            <consortium name="Agbiome Team Llc"/>
            <person name="Bleich R.M."/>
            <person name="Grubbs K.J."/>
            <person name="Santa Maria K.C."/>
            <person name="Allen S.E."/>
            <person name="Farag S."/>
            <person name="Shank E.A."/>
            <person name="Bowers A."/>
        </authorList>
    </citation>
    <scope>NUCLEOTIDE SEQUENCE [LARGE SCALE GENOMIC DNA]</scope>
    <source>
        <strain evidence="1 2">AFS037265</strain>
    </source>
</reference>
<protein>
    <submittedName>
        <fullName evidence="1">Uncharacterized protein</fullName>
    </submittedName>
</protein>
<sequence>MNSKKSFYRTMLEEKNLMNEEFTVNFNDVTHIFNVERMVTLIEQTTEEEQVQITKVFSYLDFHNGDLMHYLTFLAECYVMMNYQTA</sequence>
<proteinExistence type="predicted"/>
<accession>A0ABD6T8K6</accession>
<organism evidence="1 2">
    <name type="scientific">Bacillus pseudomycoides</name>
    <dbReference type="NCBI Taxonomy" id="64104"/>
    <lineage>
        <taxon>Bacteria</taxon>
        <taxon>Bacillati</taxon>
        <taxon>Bacillota</taxon>
        <taxon>Bacilli</taxon>
        <taxon>Bacillales</taxon>
        <taxon>Bacillaceae</taxon>
        <taxon>Bacillus</taxon>
        <taxon>Bacillus cereus group</taxon>
    </lineage>
</organism>